<sequence>MLKHLETTYAGPYWRGLASPLVPLNVSTAGDGGVSSLYIENMIRLPRNEANFSGVTPTVKVKGGVDEQP</sequence>
<gene>
    <name evidence="1" type="ORF">GMLC_36900</name>
</gene>
<dbReference type="Proteomes" id="UP000587586">
    <property type="component" value="Unassembled WGS sequence"/>
</dbReference>
<evidence type="ECO:0000313" key="1">
    <source>
        <dbReference type="EMBL" id="GFO70111.1"/>
    </source>
</evidence>
<dbReference type="EMBL" id="BLXZ01000008">
    <property type="protein sequence ID" value="GFO70111.1"/>
    <property type="molecule type" value="Genomic_DNA"/>
</dbReference>
<organism evidence="1 2">
    <name type="scientific">Geomonas limicola</name>
    <dbReference type="NCBI Taxonomy" id="2740186"/>
    <lineage>
        <taxon>Bacteria</taxon>
        <taxon>Pseudomonadati</taxon>
        <taxon>Thermodesulfobacteriota</taxon>
        <taxon>Desulfuromonadia</taxon>
        <taxon>Geobacterales</taxon>
        <taxon>Geobacteraceae</taxon>
        <taxon>Geomonas</taxon>
    </lineage>
</organism>
<keyword evidence="2" id="KW-1185">Reference proteome</keyword>
<protein>
    <submittedName>
        <fullName evidence="1">Uncharacterized protein</fullName>
    </submittedName>
</protein>
<dbReference type="AlphaFoldDB" id="A0A6V8NC61"/>
<name>A0A6V8NC61_9BACT</name>
<accession>A0A6V8NC61</accession>
<reference evidence="2" key="1">
    <citation type="submission" date="2020-06" db="EMBL/GenBank/DDBJ databases">
        <title>Draft genomic sequecing of Geomonas sp. Red745.</title>
        <authorList>
            <person name="Itoh H."/>
            <person name="Xu Z.X."/>
            <person name="Ushijima N."/>
            <person name="Masuda Y."/>
            <person name="Shiratori Y."/>
            <person name="Senoo K."/>
        </authorList>
    </citation>
    <scope>NUCLEOTIDE SEQUENCE [LARGE SCALE GENOMIC DNA]</scope>
    <source>
        <strain evidence="2">Red745</strain>
    </source>
</reference>
<evidence type="ECO:0000313" key="2">
    <source>
        <dbReference type="Proteomes" id="UP000587586"/>
    </source>
</evidence>
<proteinExistence type="predicted"/>
<comment type="caution">
    <text evidence="1">The sequence shown here is derived from an EMBL/GenBank/DDBJ whole genome shotgun (WGS) entry which is preliminary data.</text>
</comment>